<evidence type="ECO:0000256" key="3">
    <source>
        <dbReference type="ARBA" id="ARBA00022692"/>
    </source>
</evidence>
<evidence type="ECO:0000313" key="8">
    <source>
        <dbReference type="Proteomes" id="UP000468638"/>
    </source>
</evidence>
<evidence type="ECO:0000313" key="7">
    <source>
        <dbReference type="EMBL" id="MYL35594.1"/>
    </source>
</evidence>
<reference evidence="7 8" key="1">
    <citation type="submission" date="2019-11" db="EMBL/GenBank/DDBJ databases">
        <title>Genome sequences of 17 halophilic strains isolated from different environments.</title>
        <authorList>
            <person name="Furrow R.E."/>
        </authorList>
    </citation>
    <scope>NUCLEOTIDE SEQUENCE [LARGE SCALE GENOMIC DNA]</scope>
    <source>
        <strain evidence="7 8">22514_16_FS</strain>
    </source>
</reference>
<dbReference type="PANTHER" id="PTHR30086:SF6">
    <property type="entry name" value="AMINO ACID EFFLUX PROTEIN YCGF-RELATED"/>
    <property type="match status" value="1"/>
</dbReference>
<dbReference type="EMBL" id="WMEQ01000019">
    <property type="protein sequence ID" value="MYL35594.1"/>
    <property type="molecule type" value="Genomic_DNA"/>
</dbReference>
<dbReference type="Proteomes" id="UP000468638">
    <property type="component" value="Unassembled WGS sequence"/>
</dbReference>
<name>A0A6I5A5G9_9BACI</name>
<sequence length="205" mass="22695">MSIFFSYIFLGLSLSAPIGPINAAQLDKGIKYGFLSAWLVGIGAMVADMGFMLLIYFGLAQVIMIPIVKTFIWFFGAFVLVYTGIESIKSSNDTSSNEDSQRSSRSFFTGFFMALSNPLNILFWLGIYGSILAKTMDQYGQSQLFFYSSGIFLGILCWDVFMALVASSLQKLRKPKILTYISVIAGLVLIGFGIYFGIQAFKIII</sequence>
<feature type="transmembrane region" description="Helical" evidence="6">
    <location>
        <begin position="144"/>
        <end position="165"/>
    </location>
</feature>
<keyword evidence="5 6" id="KW-0472">Membrane</keyword>
<evidence type="ECO:0000256" key="1">
    <source>
        <dbReference type="ARBA" id="ARBA00004651"/>
    </source>
</evidence>
<evidence type="ECO:0000256" key="2">
    <source>
        <dbReference type="ARBA" id="ARBA00022475"/>
    </source>
</evidence>
<dbReference type="InterPro" id="IPR001123">
    <property type="entry name" value="LeuE-type"/>
</dbReference>
<comment type="subcellular location">
    <subcellularLocation>
        <location evidence="1">Cell membrane</location>
        <topology evidence="1">Multi-pass membrane protein</topology>
    </subcellularLocation>
</comment>
<keyword evidence="3 6" id="KW-0812">Transmembrane</keyword>
<protein>
    <submittedName>
        <fullName evidence="7">Amino acid transporter</fullName>
    </submittedName>
</protein>
<feature type="transmembrane region" description="Helical" evidence="6">
    <location>
        <begin position="177"/>
        <end position="198"/>
    </location>
</feature>
<feature type="transmembrane region" description="Helical" evidence="6">
    <location>
        <begin position="71"/>
        <end position="88"/>
    </location>
</feature>
<keyword evidence="2" id="KW-1003">Cell membrane</keyword>
<proteinExistence type="predicted"/>
<dbReference type="AlphaFoldDB" id="A0A6I5A5G9"/>
<dbReference type="PANTHER" id="PTHR30086">
    <property type="entry name" value="ARGININE EXPORTER PROTEIN ARGO"/>
    <property type="match status" value="1"/>
</dbReference>
<dbReference type="GO" id="GO:0005886">
    <property type="term" value="C:plasma membrane"/>
    <property type="evidence" value="ECO:0007669"/>
    <property type="project" value="UniProtKB-SubCell"/>
</dbReference>
<keyword evidence="4 6" id="KW-1133">Transmembrane helix</keyword>
<organism evidence="7 8">
    <name type="scientific">Pontibacillus yanchengensis</name>
    <dbReference type="NCBI Taxonomy" id="462910"/>
    <lineage>
        <taxon>Bacteria</taxon>
        <taxon>Bacillati</taxon>
        <taxon>Bacillota</taxon>
        <taxon>Bacilli</taxon>
        <taxon>Bacillales</taxon>
        <taxon>Bacillaceae</taxon>
        <taxon>Pontibacillus</taxon>
    </lineage>
</organism>
<feature type="transmembrane region" description="Helical" evidence="6">
    <location>
        <begin position="108"/>
        <end position="132"/>
    </location>
</feature>
<evidence type="ECO:0000256" key="4">
    <source>
        <dbReference type="ARBA" id="ARBA00022989"/>
    </source>
</evidence>
<dbReference type="GO" id="GO:0015171">
    <property type="term" value="F:amino acid transmembrane transporter activity"/>
    <property type="evidence" value="ECO:0007669"/>
    <property type="project" value="TreeGrafter"/>
</dbReference>
<gene>
    <name evidence="7" type="ORF">GLW05_18615</name>
</gene>
<comment type="caution">
    <text evidence="7">The sequence shown here is derived from an EMBL/GenBank/DDBJ whole genome shotgun (WGS) entry which is preliminary data.</text>
</comment>
<evidence type="ECO:0000256" key="6">
    <source>
        <dbReference type="SAM" id="Phobius"/>
    </source>
</evidence>
<dbReference type="Pfam" id="PF01810">
    <property type="entry name" value="LysE"/>
    <property type="match status" value="1"/>
</dbReference>
<dbReference type="RefSeq" id="WP_160848447.1">
    <property type="nucleotide sequence ID" value="NZ_WMEQ01000019.1"/>
</dbReference>
<accession>A0A6I5A5G9</accession>
<evidence type="ECO:0000256" key="5">
    <source>
        <dbReference type="ARBA" id="ARBA00023136"/>
    </source>
</evidence>
<dbReference type="OrthoDB" id="7874789at2"/>
<feature type="transmembrane region" description="Helical" evidence="6">
    <location>
        <begin position="33"/>
        <end position="59"/>
    </location>
</feature>